<accession>U6M6R3</accession>
<feature type="chain" id="PRO_5004675168" evidence="1">
    <location>
        <begin position="24"/>
        <end position="671"/>
    </location>
</feature>
<proteinExistence type="predicted"/>
<dbReference type="VEuPathDB" id="ToxoDB:EMWEY_00025760"/>
<evidence type="ECO:0000313" key="3">
    <source>
        <dbReference type="Proteomes" id="UP000030763"/>
    </source>
</evidence>
<dbReference type="Proteomes" id="UP000030763">
    <property type="component" value="Unassembled WGS sequence"/>
</dbReference>
<keyword evidence="1" id="KW-0732">Signal</keyword>
<keyword evidence="3" id="KW-1185">Reference proteome</keyword>
<feature type="signal peptide" evidence="1">
    <location>
        <begin position="1"/>
        <end position="23"/>
    </location>
</feature>
<organism evidence="2 3">
    <name type="scientific">Eimeria maxima</name>
    <name type="common">Coccidian parasite</name>
    <dbReference type="NCBI Taxonomy" id="5804"/>
    <lineage>
        <taxon>Eukaryota</taxon>
        <taxon>Sar</taxon>
        <taxon>Alveolata</taxon>
        <taxon>Apicomplexa</taxon>
        <taxon>Conoidasida</taxon>
        <taxon>Coccidia</taxon>
        <taxon>Eucoccidiorida</taxon>
        <taxon>Eimeriorina</taxon>
        <taxon>Eimeriidae</taxon>
        <taxon>Eimeria</taxon>
    </lineage>
</organism>
<sequence length="671" mass="75200">MGVWRSLVLLSFCQCCLQWAAAASKVPQVYQQWETAEEFPQPKWRIGAESPGGVDPSPQMTLNVPFDGAPIGAEIAVDYLEAPAVEGTESLLAEGPKDGDKAKGAKLPGKGAIMSLSMLLFLCAGLLAIAKKKGAAAPAAPTEEEITSKPPDMSDEEYMKMRLERVQKIFHTAEKMATLVGSPEASGVVLNIQKALENAKKEEDPSTVEEHLKLANGEIGELHQLLREYIEALDNTYSRTPPLPVLALKEGDKDVPIMQVINDIRRTSCVRGAVYVLNSLREKSEREWKFFRKLAKHITKIPNYQDENDEQKLEHVITGVEYLKSMGISKAHDLGLGEKMKEIAVEGLHEMICRDRMEDVLHFENDLDLLKISVTAMQRRHPPPGIEPEEYTHACSVLESRLGDLQGVVDDMYAHLVDMQQSRSLQVAFTSSGKLEVTLEMAKDELRAVRKDAASVDMGFDAVGKRGKELIPDKVFQAPNTVSSEQRTIRERLRKLRREIEKYQRDRARNPDDQSNRLNDSIPANILSSIQGTETATEVILNNVTEKQGNILHMAGQQEVTQIVRDHYSQLVALRTAQFTTEMLDLDAKLFLVLEEELRRQIQEGEEAASFVFPEDSSSAKKLLRLKRHFDEEIRGVTRSRSLTDAGESLLKTRAILDNMNYLIREALMHP</sequence>
<name>U6M6R3_EIMMA</name>
<evidence type="ECO:0000313" key="2">
    <source>
        <dbReference type="EMBL" id="CDJ59917.1"/>
    </source>
</evidence>
<protein>
    <submittedName>
        <fullName evidence="2">Uncharacterized protein</fullName>
    </submittedName>
</protein>
<dbReference type="AlphaFoldDB" id="U6M6R3"/>
<evidence type="ECO:0000256" key="1">
    <source>
        <dbReference type="SAM" id="SignalP"/>
    </source>
</evidence>
<dbReference type="OMA" id="TISAAWI"/>
<gene>
    <name evidence="2" type="ORF">EMWEY_00025760</name>
</gene>
<reference evidence="2" key="1">
    <citation type="submission" date="2013-10" db="EMBL/GenBank/DDBJ databases">
        <title>Genomic analysis of the causative agents of coccidiosis in chickens.</title>
        <authorList>
            <person name="Reid A.J."/>
            <person name="Blake D."/>
            <person name="Billington K."/>
            <person name="Browne H."/>
            <person name="Dunn M."/>
            <person name="Hung S."/>
            <person name="Kawahara F."/>
            <person name="Miranda-Saavedra D."/>
            <person name="Mourier T."/>
            <person name="Nagra H."/>
            <person name="Otto T.D."/>
            <person name="Rawlings N."/>
            <person name="Sanchez A."/>
            <person name="Sanders M."/>
            <person name="Subramaniam C."/>
            <person name="Tay Y."/>
            <person name="Dear P."/>
            <person name="Doerig C."/>
            <person name="Gruber A."/>
            <person name="Parkinson J."/>
            <person name="Shirley M."/>
            <person name="Wan K.L."/>
            <person name="Berriman M."/>
            <person name="Tomley F."/>
            <person name="Pain A."/>
        </authorList>
    </citation>
    <scope>NUCLEOTIDE SEQUENCE [LARGE SCALE GENOMIC DNA]</scope>
    <source>
        <strain evidence="2">Weybridge</strain>
    </source>
</reference>
<dbReference type="GeneID" id="25336562"/>
<dbReference type="OrthoDB" id="348202at2759"/>
<dbReference type="EMBL" id="HG720984">
    <property type="protein sequence ID" value="CDJ59917.1"/>
    <property type="molecule type" value="Genomic_DNA"/>
</dbReference>
<reference evidence="2" key="2">
    <citation type="submission" date="2013-10" db="EMBL/GenBank/DDBJ databases">
        <authorList>
            <person name="Aslett M."/>
        </authorList>
    </citation>
    <scope>NUCLEOTIDE SEQUENCE [LARGE SCALE GENOMIC DNA]</scope>
    <source>
        <strain evidence="2">Weybridge</strain>
    </source>
</reference>
<dbReference type="RefSeq" id="XP_013336562.1">
    <property type="nucleotide sequence ID" value="XM_013481108.1"/>
</dbReference>